<reference evidence="1 2" key="1">
    <citation type="submission" date="2019-01" db="EMBL/GenBank/DDBJ databases">
        <title>Complete genome of a denitifying bacterium Halomons sp. BC-M4-5.</title>
        <authorList>
            <person name="Wang L."/>
            <person name="Shao Z."/>
        </authorList>
    </citation>
    <scope>NUCLEOTIDE SEQUENCE [LARGE SCALE GENOMIC DNA]</scope>
    <source>
        <strain evidence="1 2">BC-M4-5</strain>
    </source>
</reference>
<protein>
    <submittedName>
        <fullName evidence="1">DUF4238 domain-containing protein</fullName>
    </submittedName>
</protein>
<dbReference type="Pfam" id="PF14022">
    <property type="entry name" value="DUF4238"/>
    <property type="match status" value="1"/>
</dbReference>
<dbReference type="AlphaFoldDB" id="A0A6I6SNK6"/>
<accession>A0A6I6SNK6</accession>
<gene>
    <name evidence="1" type="ORF">EKK97_11005</name>
</gene>
<name>A0A6I6SNK6_9GAMM</name>
<dbReference type="EMBL" id="CP035042">
    <property type="protein sequence ID" value="QHC50024.1"/>
    <property type="molecule type" value="Genomic_DNA"/>
</dbReference>
<evidence type="ECO:0000313" key="2">
    <source>
        <dbReference type="Proteomes" id="UP000464013"/>
    </source>
</evidence>
<keyword evidence="2" id="KW-1185">Reference proteome</keyword>
<dbReference type="KEGG" id="htx:EKK97_11005"/>
<dbReference type="RefSeq" id="WP_159551853.1">
    <property type="nucleotide sequence ID" value="NZ_CP035042.1"/>
</dbReference>
<evidence type="ECO:0000313" key="1">
    <source>
        <dbReference type="EMBL" id="QHC50024.1"/>
    </source>
</evidence>
<proteinExistence type="predicted"/>
<dbReference type="Proteomes" id="UP000464013">
    <property type="component" value="Chromosome"/>
</dbReference>
<organism evidence="1 2">
    <name type="scientific">Billgrantia tianxiuensis</name>
    <dbReference type="NCBI Taxonomy" id="2497861"/>
    <lineage>
        <taxon>Bacteria</taxon>
        <taxon>Pseudomonadati</taxon>
        <taxon>Pseudomonadota</taxon>
        <taxon>Gammaproteobacteria</taxon>
        <taxon>Oceanospirillales</taxon>
        <taxon>Halomonadaceae</taxon>
        <taxon>Billgrantia</taxon>
    </lineage>
</organism>
<dbReference type="InterPro" id="IPR025332">
    <property type="entry name" value="DUF4238"/>
</dbReference>
<sequence>MLNAQGCSSNIRTRGPITVKFMAIKRQHFVPQGFLKGFSDPEYPSGKMIWKYEKRYDNPPRLVSTKSVAWSSFYYAQENDEGEKDTDTLETIFAQTLDNEVPKIIQSIEAKPNTKVALSDEYIGILAYFIGLSFTRVPSFRDGINELHTQIAQRMLEVAATHEPFIAAGLEKYGIKATAKEWVSLRPMLEAADRISESCLSKEWQFFVPHNDVKLITSDNPVHFSLPKSAGNIMAGPGHPAVEIIVNLRSDLALVCTPPRTGGNFNTYQLDKVNSRRLNTGTARAAQNQIYASQKLDGLSKLIKKYANESQSLIM</sequence>
<dbReference type="OrthoDB" id="9148269at2"/>